<name>A0ABR5K1B3_9BACI</name>
<sequence>MENLTIVVRTLEYYNPLGNANFSLVYEKTETFHGISKSECVKKYYEKVNQYLEKYEAEKISTTASKIAYGLTKYEFRPNLNVFYYVELHNANVLVDTQGLGWLNLEENFDEEFMRRELELVLGAASY</sequence>
<dbReference type="EMBL" id="LGRV01000003">
    <property type="protein sequence ID" value="KOS68515.1"/>
    <property type="molecule type" value="Genomic_DNA"/>
</dbReference>
<reference evidence="2" key="1">
    <citation type="submission" date="2015-07" db="EMBL/GenBank/DDBJ databases">
        <title>Fjat-14205 dsm 2895.</title>
        <authorList>
            <person name="Liu B."/>
            <person name="Wang J."/>
            <person name="Zhu Y."/>
            <person name="Liu G."/>
            <person name="Chen Q."/>
            <person name="Chen Z."/>
            <person name="Lan J."/>
            <person name="Che J."/>
            <person name="Ge C."/>
            <person name="Shi H."/>
            <person name="Pan Z."/>
            <person name="Liu X."/>
        </authorList>
    </citation>
    <scope>NUCLEOTIDE SEQUENCE [LARGE SCALE GENOMIC DNA]</scope>
    <source>
        <strain evidence="2">DSM 25560</strain>
    </source>
</reference>
<organism evidence="1 2">
    <name type="scientific">Lysinibacillus contaminans</name>
    <dbReference type="NCBI Taxonomy" id="1293441"/>
    <lineage>
        <taxon>Bacteria</taxon>
        <taxon>Bacillati</taxon>
        <taxon>Bacillota</taxon>
        <taxon>Bacilli</taxon>
        <taxon>Bacillales</taxon>
        <taxon>Bacillaceae</taxon>
        <taxon>Lysinibacillus</taxon>
    </lineage>
</organism>
<proteinExistence type="predicted"/>
<evidence type="ECO:0000313" key="2">
    <source>
        <dbReference type="Proteomes" id="UP000050668"/>
    </source>
</evidence>
<gene>
    <name evidence="1" type="ORF">AEA09_08100</name>
</gene>
<protein>
    <submittedName>
        <fullName evidence="1">Uncharacterized protein</fullName>
    </submittedName>
</protein>
<dbReference type="RefSeq" id="WP_053583346.1">
    <property type="nucleotide sequence ID" value="NZ_LGRV01000003.1"/>
</dbReference>
<keyword evidence="2" id="KW-1185">Reference proteome</keyword>
<dbReference type="Proteomes" id="UP000050668">
    <property type="component" value="Unassembled WGS sequence"/>
</dbReference>
<evidence type="ECO:0000313" key="1">
    <source>
        <dbReference type="EMBL" id="KOS68515.1"/>
    </source>
</evidence>
<comment type="caution">
    <text evidence="1">The sequence shown here is derived from an EMBL/GenBank/DDBJ whole genome shotgun (WGS) entry which is preliminary data.</text>
</comment>
<accession>A0ABR5K1B3</accession>